<keyword evidence="6 11" id="KW-0067">ATP-binding</keyword>
<keyword evidence="8 11" id="KW-0315">Glutamine amidotransferase</keyword>
<dbReference type="NCBIfam" id="NF003792">
    <property type="entry name" value="PRK05380.1"/>
    <property type="match status" value="1"/>
</dbReference>
<dbReference type="SUPFAM" id="SSF52540">
    <property type="entry name" value="P-loop containing nucleoside triphosphate hydrolases"/>
    <property type="match status" value="1"/>
</dbReference>
<feature type="domain" description="CTP synthase N-terminal" evidence="13">
    <location>
        <begin position="7"/>
        <end position="267"/>
    </location>
</feature>
<evidence type="ECO:0000256" key="11">
    <source>
        <dbReference type="HAMAP-Rule" id="MF_01227"/>
    </source>
</evidence>
<feature type="binding site" evidence="11">
    <location>
        <position position="141"/>
    </location>
    <ligand>
        <name>Mg(2+)</name>
        <dbReference type="ChEBI" id="CHEBI:18420"/>
    </ligand>
</feature>
<feature type="active site" evidence="11">
    <location>
        <position position="507"/>
    </location>
</feature>
<dbReference type="STRING" id="521045.Kole_0274"/>
<dbReference type="CDD" id="cd01746">
    <property type="entry name" value="GATase1_CTP_Synthase"/>
    <property type="match status" value="1"/>
</dbReference>
<feature type="active site" description="Nucleophile; for glutamine hydrolysis" evidence="11">
    <location>
        <position position="372"/>
    </location>
</feature>
<feature type="domain" description="Glutamine amidotransferase" evidence="12">
    <location>
        <begin position="297"/>
        <end position="524"/>
    </location>
</feature>
<feature type="binding site" evidence="11">
    <location>
        <position position="224"/>
    </location>
    <ligand>
        <name>CTP</name>
        <dbReference type="ChEBI" id="CHEBI:37563"/>
        <note>allosteric inhibitor</note>
    </ligand>
</feature>
<evidence type="ECO:0000259" key="13">
    <source>
        <dbReference type="Pfam" id="PF06418"/>
    </source>
</evidence>
<dbReference type="GO" id="GO:0005524">
    <property type="term" value="F:ATP binding"/>
    <property type="evidence" value="ECO:0007669"/>
    <property type="project" value="UniProtKB-KW"/>
</dbReference>
<evidence type="ECO:0000256" key="4">
    <source>
        <dbReference type="ARBA" id="ARBA00022723"/>
    </source>
</evidence>
<dbReference type="PANTHER" id="PTHR11550:SF0">
    <property type="entry name" value="CTP SYNTHASE-RELATED"/>
    <property type="match status" value="1"/>
</dbReference>
<feature type="binding site" evidence="11">
    <location>
        <position position="17"/>
    </location>
    <ligand>
        <name>UTP</name>
        <dbReference type="ChEBI" id="CHEBI:46398"/>
    </ligand>
</feature>
<dbReference type="GO" id="GO:0044210">
    <property type="term" value="P:'de novo' CTP biosynthetic process"/>
    <property type="evidence" value="ECO:0007669"/>
    <property type="project" value="UniProtKB-UniRule"/>
</dbReference>
<dbReference type="FunFam" id="3.40.50.880:FF:000002">
    <property type="entry name" value="CTP synthase"/>
    <property type="match status" value="1"/>
</dbReference>
<feature type="binding site" evidence="11">
    <location>
        <begin position="188"/>
        <end position="193"/>
    </location>
    <ligand>
        <name>CTP</name>
        <dbReference type="ChEBI" id="CHEBI:37563"/>
        <note>allosteric inhibitor</note>
    </ligand>
</feature>
<dbReference type="UniPathway" id="UPA00159">
    <property type="reaction ID" value="UER00277"/>
</dbReference>
<dbReference type="Proteomes" id="UP000002382">
    <property type="component" value="Chromosome"/>
</dbReference>
<comment type="catalytic activity">
    <reaction evidence="11">
        <text>L-glutamine + H2O = L-glutamate + NH4(+)</text>
        <dbReference type="Rhea" id="RHEA:15889"/>
        <dbReference type="ChEBI" id="CHEBI:15377"/>
        <dbReference type="ChEBI" id="CHEBI:28938"/>
        <dbReference type="ChEBI" id="CHEBI:29985"/>
        <dbReference type="ChEBI" id="CHEBI:58359"/>
    </reaction>
</comment>
<dbReference type="GO" id="GO:0004359">
    <property type="term" value="F:glutaminase activity"/>
    <property type="evidence" value="ECO:0007669"/>
    <property type="project" value="RHEA"/>
</dbReference>
<dbReference type="InterPro" id="IPR029062">
    <property type="entry name" value="Class_I_gatase-like"/>
</dbReference>
<keyword evidence="15" id="KW-1185">Reference proteome</keyword>
<dbReference type="MEROPS" id="C26.964"/>
<dbReference type="EMBL" id="CP001634">
    <property type="protein sequence ID" value="ACR78999.1"/>
    <property type="molecule type" value="Genomic_DNA"/>
</dbReference>
<reference evidence="14 15" key="1">
    <citation type="submission" date="2009-06" db="EMBL/GenBank/DDBJ databases">
        <title>Complete sequence of Thermotogales bacterium TBF 19.5.1.</title>
        <authorList>
            <consortium name="US DOE Joint Genome Institute"/>
            <person name="Lucas S."/>
            <person name="Copeland A."/>
            <person name="Lapidus A."/>
            <person name="Glavina del Rio T."/>
            <person name="Tice H."/>
            <person name="Bruce D."/>
            <person name="Goodwin L."/>
            <person name="Pitluck S."/>
            <person name="Chertkov O."/>
            <person name="Brettin T."/>
            <person name="Detter J.C."/>
            <person name="Han C."/>
            <person name="Schmutz J."/>
            <person name="Larimer F."/>
            <person name="Land M."/>
            <person name="Hauser L."/>
            <person name="Kyrpides N."/>
            <person name="Ovchinnikova G."/>
            <person name="Noll K."/>
        </authorList>
    </citation>
    <scope>NUCLEOTIDE SEQUENCE [LARGE SCALE GENOMIC DNA]</scope>
    <source>
        <strain evidence="15">ATCC BAA-1733 / DSM 21960 / TBF 19.5.1</strain>
    </source>
</reference>
<evidence type="ECO:0000313" key="14">
    <source>
        <dbReference type="EMBL" id="ACR78999.1"/>
    </source>
</evidence>
<dbReference type="KEGG" id="kol:Kole_0274"/>
<evidence type="ECO:0000256" key="1">
    <source>
        <dbReference type="ARBA" id="ARBA00005171"/>
    </source>
</evidence>
<dbReference type="EC" id="6.3.4.2" evidence="11"/>
<protein>
    <recommendedName>
        <fullName evidence="11">CTP synthase</fullName>
        <ecNumber evidence="11">6.3.4.2</ecNumber>
    </recommendedName>
    <alternativeName>
        <fullName evidence="11">Cytidine 5'-triphosphate synthase</fullName>
    </alternativeName>
    <alternativeName>
        <fullName evidence="11">Cytidine triphosphate synthetase</fullName>
        <shortName evidence="11">CTP synthetase</shortName>
        <shortName evidence="11">CTPS</shortName>
    </alternativeName>
    <alternativeName>
        <fullName evidence="11">UTP--ammonia ligase</fullName>
    </alternativeName>
</protein>
<name>C5CD55_KOSOT</name>
<evidence type="ECO:0000256" key="5">
    <source>
        <dbReference type="ARBA" id="ARBA00022741"/>
    </source>
</evidence>
<dbReference type="Gene3D" id="3.40.50.300">
    <property type="entry name" value="P-loop containing nucleotide triphosphate hydrolases"/>
    <property type="match status" value="1"/>
</dbReference>
<comment type="catalytic activity">
    <reaction evidence="10 11">
        <text>UTP + L-glutamine + ATP + H2O = CTP + L-glutamate + ADP + phosphate + 2 H(+)</text>
        <dbReference type="Rhea" id="RHEA:26426"/>
        <dbReference type="ChEBI" id="CHEBI:15377"/>
        <dbReference type="ChEBI" id="CHEBI:15378"/>
        <dbReference type="ChEBI" id="CHEBI:29985"/>
        <dbReference type="ChEBI" id="CHEBI:30616"/>
        <dbReference type="ChEBI" id="CHEBI:37563"/>
        <dbReference type="ChEBI" id="CHEBI:43474"/>
        <dbReference type="ChEBI" id="CHEBI:46398"/>
        <dbReference type="ChEBI" id="CHEBI:58359"/>
        <dbReference type="ChEBI" id="CHEBI:456216"/>
        <dbReference type="EC" id="6.3.4.2"/>
    </reaction>
</comment>
<dbReference type="GO" id="GO:0097268">
    <property type="term" value="C:cytoophidium"/>
    <property type="evidence" value="ECO:0007669"/>
    <property type="project" value="UniProtKB-ARBA"/>
</dbReference>
<dbReference type="NCBIfam" id="TIGR00337">
    <property type="entry name" value="PyrG"/>
    <property type="match status" value="1"/>
</dbReference>
<accession>C5CD55</accession>
<dbReference type="Pfam" id="PF00117">
    <property type="entry name" value="GATase"/>
    <property type="match status" value="1"/>
</dbReference>
<feature type="binding site" evidence="11">
    <location>
        <begin position="148"/>
        <end position="150"/>
    </location>
    <ligand>
        <name>CTP</name>
        <dbReference type="ChEBI" id="CHEBI:37563"/>
        <note>allosteric inhibitor</note>
    </ligand>
</feature>
<keyword evidence="9 11" id="KW-0665">Pyrimidine biosynthesis</keyword>
<dbReference type="PANTHER" id="PTHR11550">
    <property type="entry name" value="CTP SYNTHASE"/>
    <property type="match status" value="1"/>
</dbReference>
<feature type="binding site" evidence="11">
    <location>
        <position position="345"/>
    </location>
    <ligand>
        <name>L-glutamine</name>
        <dbReference type="ChEBI" id="CHEBI:58359"/>
    </ligand>
</feature>
<dbReference type="CDD" id="cd03113">
    <property type="entry name" value="CTPS_N"/>
    <property type="match status" value="1"/>
</dbReference>
<dbReference type="GO" id="GO:0046872">
    <property type="term" value="F:metal ion binding"/>
    <property type="evidence" value="ECO:0007669"/>
    <property type="project" value="UniProtKB-KW"/>
</dbReference>
<feature type="binding site" evidence="11">
    <location>
        <position position="453"/>
    </location>
    <ligand>
        <name>L-glutamine</name>
        <dbReference type="ChEBI" id="CHEBI:58359"/>
    </ligand>
</feature>
<evidence type="ECO:0000313" key="15">
    <source>
        <dbReference type="Proteomes" id="UP000002382"/>
    </source>
</evidence>
<dbReference type="InterPro" id="IPR004468">
    <property type="entry name" value="CTP_synthase"/>
</dbReference>
<dbReference type="eggNOG" id="COG0504">
    <property type="taxonomic scope" value="Bacteria"/>
</dbReference>
<feature type="binding site" evidence="11">
    <location>
        <position position="242"/>
    </location>
    <ligand>
        <name>ATP</name>
        <dbReference type="ChEBI" id="CHEBI:30616"/>
    </ligand>
</feature>
<reference evidence="14 15" key="2">
    <citation type="journal article" date="2011" name="J. Bacteriol.">
        <title>Genome Sequence of Kosmotoga olearia Strain TBF 19.5.1, a Thermophilic Bacterium with a Wide Growth Temperature Range, Isolated from the Troll B Oil Platform in the North Sea.</title>
        <authorList>
            <person name="Swithers K.S."/>
            <person name="Dipippo J.L."/>
            <person name="Bruce D.C."/>
            <person name="Detter C."/>
            <person name="Tapia R."/>
            <person name="Han S."/>
            <person name="Goodwin L.A."/>
            <person name="Han J."/>
            <person name="Woyke T."/>
            <person name="Pitluck S."/>
            <person name="Pennacchio L."/>
            <person name="Nolan M."/>
            <person name="Mikhailova N."/>
            <person name="Land M.L."/>
            <person name="Nesbo C.L."/>
            <person name="Gogarten J.P."/>
            <person name="Noll K.M."/>
        </authorList>
    </citation>
    <scope>NUCLEOTIDE SEQUENCE [LARGE SCALE GENOMIC DNA]</scope>
    <source>
        <strain evidence="15">ATCC BAA-1733 / DSM 21960 / TBF 19.5.1</strain>
    </source>
</reference>
<dbReference type="GO" id="GO:0042802">
    <property type="term" value="F:identical protein binding"/>
    <property type="evidence" value="ECO:0007669"/>
    <property type="project" value="TreeGrafter"/>
</dbReference>
<dbReference type="AlphaFoldDB" id="C5CD55"/>
<comment type="activity regulation">
    <text evidence="11">Allosterically activated by GTP, when glutamine is the substrate; GTP has no effect on the reaction when ammonia is the substrate. The allosteric effector GTP functions by stabilizing the protein conformation that binds the tetrahedral intermediate(s) formed during glutamine hydrolysis. Inhibited by the product CTP, via allosteric rather than competitive inhibition.</text>
</comment>
<evidence type="ECO:0000256" key="2">
    <source>
        <dbReference type="ARBA" id="ARBA00007533"/>
    </source>
</evidence>
<dbReference type="GO" id="GO:0005829">
    <property type="term" value="C:cytosol"/>
    <property type="evidence" value="ECO:0007669"/>
    <property type="project" value="TreeGrafter"/>
</dbReference>
<comment type="pathway">
    <text evidence="1 11">Pyrimidine metabolism; CTP biosynthesis via de novo pathway; CTP from UDP: step 2/2.</text>
</comment>
<comment type="catalytic activity">
    <reaction evidence="11">
        <text>UTP + NH4(+) + ATP = CTP + ADP + phosphate + 2 H(+)</text>
        <dbReference type="Rhea" id="RHEA:16597"/>
        <dbReference type="ChEBI" id="CHEBI:15378"/>
        <dbReference type="ChEBI" id="CHEBI:28938"/>
        <dbReference type="ChEBI" id="CHEBI:30616"/>
        <dbReference type="ChEBI" id="CHEBI:37563"/>
        <dbReference type="ChEBI" id="CHEBI:43474"/>
        <dbReference type="ChEBI" id="CHEBI:46398"/>
        <dbReference type="ChEBI" id="CHEBI:456216"/>
    </reaction>
</comment>
<evidence type="ECO:0000256" key="9">
    <source>
        <dbReference type="ARBA" id="ARBA00022975"/>
    </source>
</evidence>
<proteinExistence type="inferred from homology"/>
<feature type="binding site" evidence="11">
    <location>
        <begin position="373"/>
        <end position="376"/>
    </location>
    <ligand>
        <name>L-glutamine</name>
        <dbReference type="ChEBI" id="CHEBI:58359"/>
    </ligand>
</feature>
<feature type="binding site" evidence="11">
    <location>
        <position position="17"/>
    </location>
    <ligand>
        <name>CTP</name>
        <dbReference type="ChEBI" id="CHEBI:37563"/>
        <note>allosteric inhibitor</note>
    </ligand>
</feature>
<keyword evidence="7 11" id="KW-0460">Magnesium</keyword>
<keyword evidence="5 11" id="KW-0547">Nucleotide-binding</keyword>
<evidence type="ECO:0000256" key="7">
    <source>
        <dbReference type="ARBA" id="ARBA00022842"/>
    </source>
</evidence>
<dbReference type="InterPro" id="IPR017456">
    <property type="entry name" value="CTP_synthase_N"/>
</dbReference>
<feature type="binding site" evidence="11">
    <location>
        <position position="75"/>
    </location>
    <ligand>
        <name>ATP</name>
        <dbReference type="ChEBI" id="CHEBI:30616"/>
    </ligand>
</feature>
<dbReference type="Gene3D" id="3.40.50.880">
    <property type="match status" value="1"/>
</dbReference>
<evidence type="ECO:0000256" key="10">
    <source>
        <dbReference type="ARBA" id="ARBA00047781"/>
    </source>
</evidence>
<dbReference type="HAMAP" id="MF_01227">
    <property type="entry name" value="PyrG"/>
    <property type="match status" value="1"/>
</dbReference>
<feature type="region of interest" description="Amidoligase domain" evidence="11">
    <location>
        <begin position="1"/>
        <end position="267"/>
    </location>
</feature>
<sequence>MIAMTKKYIVVTGGVLSGIGKGILSASLARVLKEGGVDVNVLKIDPYLNVDAGTMNPNQHGEVFVTEDGYEADLDLGHYERFLGVNMQRINNVTAGQIYKSVVDKERAGKYLGATVQMVPHVTAEIKERIDRISGDLVLIEIGGTVGDIEGEIFLEAVREMSLEKGPENFLFIHVTYVPFLKASNEFKTKPTQQSVQLLRKIGIHPDMIAVRSEIPLGNDELNKIALFGGVPKQMVFNLPDASNVYEIPHVLYSMGIQKLIAQKLGIELKDVFHWDYPRAFKPYRIALVGKYLGTDDAYKSITESLLLCGVSKPETVDSQILEEMSEDEIAVTLSSYDGVIIPGGFGKRGIEGKIKAIKYARLNNVPILGICLGMQLMVIEFARNVAGLEGANSREFDPETPYPVIDLMEDQKRVLQMGGTMRLGAQKTPLFKGSKLREIYGKDLVMERHRHRYEVNYEEFKNLFTFPEDKEAFKNTRLIISSKLDFVEAIELPNHVFFVGIQYHPEFKSRVGDPHPLFKAYVEAVEAKGGHTT</sequence>
<dbReference type="PROSITE" id="PS51273">
    <property type="entry name" value="GATASE_TYPE_1"/>
    <property type="match status" value="1"/>
</dbReference>
<evidence type="ECO:0000256" key="6">
    <source>
        <dbReference type="ARBA" id="ARBA00022840"/>
    </source>
</evidence>
<dbReference type="FunFam" id="3.40.50.300:FF:000009">
    <property type="entry name" value="CTP synthase"/>
    <property type="match status" value="1"/>
</dbReference>
<dbReference type="GO" id="GO:0019856">
    <property type="term" value="P:pyrimidine nucleobase biosynthetic process"/>
    <property type="evidence" value="ECO:0007669"/>
    <property type="project" value="TreeGrafter"/>
</dbReference>
<comment type="subunit">
    <text evidence="11">Homotetramer.</text>
</comment>
<feature type="binding site" evidence="11">
    <location>
        <position position="224"/>
    </location>
    <ligand>
        <name>UTP</name>
        <dbReference type="ChEBI" id="CHEBI:46398"/>
    </ligand>
</feature>
<dbReference type="HOGENOM" id="CLU_011675_5_0_0"/>
<dbReference type="SUPFAM" id="SSF52317">
    <property type="entry name" value="Class I glutamine amidotransferase-like"/>
    <property type="match status" value="1"/>
</dbReference>
<gene>
    <name evidence="11" type="primary">pyrG</name>
    <name evidence="14" type="ordered locus">Kole_0274</name>
</gene>
<dbReference type="InterPro" id="IPR027417">
    <property type="entry name" value="P-loop_NTPase"/>
</dbReference>
<dbReference type="InterPro" id="IPR033828">
    <property type="entry name" value="GATase1_CTP_Synthase"/>
</dbReference>
<organism evidence="14 15">
    <name type="scientific">Kosmotoga olearia (strain ATCC BAA-1733 / DSM 21960 / TBF 19.5.1)</name>
    <dbReference type="NCBI Taxonomy" id="521045"/>
    <lineage>
        <taxon>Bacteria</taxon>
        <taxon>Thermotogati</taxon>
        <taxon>Thermotogota</taxon>
        <taxon>Thermotogae</taxon>
        <taxon>Kosmotogales</taxon>
        <taxon>Kosmotogaceae</taxon>
        <taxon>Kosmotoga</taxon>
    </lineage>
</organism>
<feature type="binding site" evidence="11">
    <location>
        <position position="396"/>
    </location>
    <ligand>
        <name>L-glutamine</name>
        <dbReference type="ChEBI" id="CHEBI:58359"/>
    </ligand>
</feature>
<comment type="caution">
    <text evidence="11">Lacks conserved residue(s) required for the propagation of feature annotation.</text>
</comment>
<feature type="active site" evidence="11">
    <location>
        <position position="505"/>
    </location>
</feature>
<keyword evidence="4 11" id="KW-0479">Metal-binding</keyword>
<dbReference type="Pfam" id="PF06418">
    <property type="entry name" value="CTP_synth_N"/>
    <property type="match status" value="1"/>
</dbReference>
<evidence type="ECO:0000256" key="3">
    <source>
        <dbReference type="ARBA" id="ARBA00022598"/>
    </source>
</evidence>
<keyword evidence="3 11" id="KW-0436">Ligase</keyword>
<comment type="function">
    <text evidence="11">Catalyzes the ATP-dependent amination of UTP to CTP with either L-glutamine or ammonia as the source of nitrogen. Regulates intracellular CTP levels through interactions with the four ribonucleotide triphosphates.</text>
</comment>
<evidence type="ECO:0000256" key="8">
    <source>
        <dbReference type="ARBA" id="ARBA00022962"/>
    </source>
</evidence>
<dbReference type="GO" id="GO:0003883">
    <property type="term" value="F:CTP synthase activity"/>
    <property type="evidence" value="ECO:0007669"/>
    <property type="project" value="UniProtKB-UniRule"/>
</dbReference>
<feature type="binding site" evidence="11">
    <location>
        <position position="75"/>
    </location>
    <ligand>
        <name>Mg(2+)</name>
        <dbReference type="ChEBI" id="CHEBI:18420"/>
    </ligand>
</feature>
<feature type="binding site" evidence="11">
    <location>
        <begin position="188"/>
        <end position="193"/>
    </location>
    <ligand>
        <name>UTP</name>
        <dbReference type="ChEBI" id="CHEBI:46398"/>
    </ligand>
</feature>
<comment type="similarity">
    <text evidence="2 11">Belongs to the CTP synthase family.</text>
</comment>
<comment type="miscellaneous">
    <text evidence="11">CTPSs have evolved a hybrid strategy for distinguishing between UTP and CTP. The overlapping regions of the product feedback inhibitory and substrate sites recognize a common feature in both compounds, the triphosphate moiety. To differentiate isosteric substrate and product pyrimidine rings, an additional pocket far from the expected kinase/ligase catalytic site, specifically recognizes the cytosine and ribose portions of the product inhibitor.</text>
</comment>
<dbReference type="InterPro" id="IPR017926">
    <property type="entry name" value="GATASE"/>
</dbReference>
<feature type="binding site" evidence="11">
    <location>
        <begin position="18"/>
        <end position="23"/>
    </location>
    <ligand>
        <name>ATP</name>
        <dbReference type="ChEBI" id="CHEBI:30616"/>
    </ligand>
</feature>
<evidence type="ECO:0000259" key="12">
    <source>
        <dbReference type="Pfam" id="PF00117"/>
    </source>
</evidence>